<comment type="similarity">
    <text evidence="1">Belongs to the peptidase S13 family.</text>
</comment>
<protein>
    <submittedName>
        <fullName evidence="4">D-alanyl-D-alanine carboxypeptidase/D-alanyl-D-alanine-endopeptidase</fullName>
        <ecNumber evidence="4">3.4.16.4</ecNumber>
    </submittedName>
</protein>
<dbReference type="GO" id="GO:0000270">
    <property type="term" value="P:peptidoglycan metabolic process"/>
    <property type="evidence" value="ECO:0007669"/>
    <property type="project" value="TreeGrafter"/>
</dbReference>
<dbReference type="Pfam" id="PF02113">
    <property type="entry name" value="Peptidase_S13"/>
    <property type="match status" value="1"/>
</dbReference>
<evidence type="ECO:0000256" key="1">
    <source>
        <dbReference type="ARBA" id="ARBA00006096"/>
    </source>
</evidence>
<keyword evidence="4" id="KW-0645">Protease</keyword>
<proteinExistence type="inferred from homology"/>
<dbReference type="SUPFAM" id="SSF56601">
    <property type="entry name" value="beta-lactamase/transpeptidase-like"/>
    <property type="match status" value="1"/>
</dbReference>
<accession>A0A6M0RDD8</accession>
<dbReference type="EC" id="3.4.16.4" evidence="4"/>
<comment type="caution">
    <text evidence="4">The sequence shown here is derived from an EMBL/GenBank/DDBJ whole genome shotgun (WGS) entry which is preliminary data.</text>
</comment>
<reference evidence="4 5" key="1">
    <citation type="journal article" date="2020" name="Microb. Ecol.">
        <title>Ecogenomics of the Marine Benthic Filamentous Cyanobacterium Adonisia.</title>
        <authorList>
            <person name="Walter J.M."/>
            <person name="Coutinho F.H."/>
            <person name="Leomil L."/>
            <person name="Hargreaves P.I."/>
            <person name="Campeao M.E."/>
            <person name="Vieira V.V."/>
            <person name="Silva B.S."/>
            <person name="Fistarol G.O."/>
            <person name="Salomon P.S."/>
            <person name="Sawabe T."/>
            <person name="Mino S."/>
            <person name="Hosokawa M."/>
            <person name="Miyashita H."/>
            <person name="Maruyama F."/>
            <person name="van Verk M.C."/>
            <person name="Dutilh B.E."/>
            <person name="Thompson C.C."/>
            <person name="Thompson F.L."/>
        </authorList>
    </citation>
    <scope>NUCLEOTIDE SEQUENCE [LARGE SCALE GENOMIC DNA]</scope>
    <source>
        <strain evidence="4 5">CCMR0081</strain>
    </source>
</reference>
<dbReference type="PANTHER" id="PTHR30023:SF0">
    <property type="entry name" value="PENICILLIN-SENSITIVE CARBOXYPEPTIDASE A"/>
    <property type="match status" value="1"/>
</dbReference>
<dbReference type="NCBIfam" id="TIGR00666">
    <property type="entry name" value="PBP4"/>
    <property type="match status" value="1"/>
</dbReference>
<dbReference type="AlphaFoldDB" id="A0A6M0RDD8"/>
<dbReference type="Gene3D" id="3.50.80.20">
    <property type="entry name" value="D-Ala-D-Ala carboxypeptidase C, peptidase S13"/>
    <property type="match status" value="1"/>
</dbReference>
<evidence type="ECO:0000313" key="4">
    <source>
        <dbReference type="EMBL" id="NEZ54344.1"/>
    </source>
</evidence>
<keyword evidence="5" id="KW-1185">Reference proteome</keyword>
<dbReference type="PANTHER" id="PTHR30023">
    <property type="entry name" value="D-ALANYL-D-ALANINE CARBOXYPEPTIDASE"/>
    <property type="match status" value="1"/>
</dbReference>
<feature type="chain" id="PRO_5027032238" evidence="3">
    <location>
        <begin position="26"/>
        <end position="465"/>
    </location>
</feature>
<dbReference type="InterPro" id="IPR012338">
    <property type="entry name" value="Beta-lactam/transpept-like"/>
</dbReference>
<dbReference type="Proteomes" id="UP000481033">
    <property type="component" value="Unassembled WGS sequence"/>
</dbReference>
<evidence type="ECO:0000256" key="3">
    <source>
        <dbReference type="SAM" id="SignalP"/>
    </source>
</evidence>
<dbReference type="EMBL" id="QXHD01000003">
    <property type="protein sequence ID" value="NEZ54344.1"/>
    <property type="molecule type" value="Genomic_DNA"/>
</dbReference>
<dbReference type="RefSeq" id="WP_163695896.1">
    <property type="nucleotide sequence ID" value="NZ_QXHD01000003.1"/>
</dbReference>
<evidence type="ECO:0000256" key="2">
    <source>
        <dbReference type="ARBA" id="ARBA00022801"/>
    </source>
</evidence>
<keyword evidence="2 4" id="KW-0378">Hydrolase</keyword>
<evidence type="ECO:0000313" key="5">
    <source>
        <dbReference type="Proteomes" id="UP000481033"/>
    </source>
</evidence>
<keyword evidence="4" id="KW-0121">Carboxypeptidase</keyword>
<dbReference type="PRINTS" id="PR00922">
    <property type="entry name" value="DADACBPTASE3"/>
</dbReference>
<keyword evidence="3" id="KW-0732">Signal</keyword>
<name>A0A6M0RDD8_9CYAN</name>
<dbReference type="GO" id="GO:0006508">
    <property type="term" value="P:proteolysis"/>
    <property type="evidence" value="ECO:0007669"/>
    <property type="project" value="InterPro"/>
</dbReference>
<dbReference type="Gene3D" id="3.40.710.10">
    <property type="entry name" value="DD-peptidase/beta-lactamase superfamily"/>
    <property type="match status" value="2"/>
</dbReference>
<sequence length="465" mass="50231">MKHVKPWVTLITALAVLFPSTSASAYCRADLTREIDTIAAQPLLKKARLGVLIETQSGQVIYSRDADRYFVPASNVKLLTTAAALFSLGPNFTIRTSIYGESQTNSLQVVGRGDPTFSDEQLNNLASQLKTQGVSNISNLLGNDTYFAGPTVNPNWEWEDVQAGYGAPANSLIINANELGLTLYPQAVGQPLRVEWDDPALQRQWQIDNFSRSVAAGQPEYIDIGRDLSRPILRVYGQLISGAAPDTASVAVPNPADYFINRFRQSLNLQGITVNQSRLTTSAPNGPELAAVTSPPLAQWIVRTNRNSKNIYAEAMLKSLGAKSDEDATAAGIMAVETILQRAGVNPELYEIVDGSGLSRHNLATPQAFVDTLQAMAQSPHATIYRNSLAVAGSSGTLRNRLGGIRFTGKTGAVSHNASLSGYLEPANYDPLVLSIIINNLDQRGSVLRRHIDDIVKVAAQLNDC</sequence>
<feature type="signal peptide" evidence="3">
    <location>
        <begin position="1"/>
        <end position="25"/>
    </location>
</feature>
<dbReference type="InterPro" id="IPR000667">
    <property type="entry name" value="Peptidase_S13"/>
</dbReference>
<gene>
    <name evidence="4" type="primary">dacB</name>
    <name evidence="4" type="ORF">DXZ20_01245</name>
</gene>
<organism evidence="4 5">
    <name type="scientific">Adonisia turfae CCMR0081</name>
    <dbReference type="NCBI Taxonomy" id="2292702"/>
    <lineage>
        <taxon>Bacteria</taxon>
        <taxon>Bacillati</taxon>
        <taxon>Cyanobacteriota</taxon>
        <taxon>Adonisia</taxon>
        <taxon>Adonisia turfae</taxon>
    </lineage>
</organism>
<dbReference type="GO" id="GO:0009002">
    <property type="term" value="F:serine-type D-Ala-D-Ala carboxypeptidase activity"/>
    <property type="evidence" value="ECO:0007669"/>
    <property type="project" value="UniProtKB-EC"/>
</dbReference>